<evidence type="ECO:0000313" key="1">
    <source>
        <dbReference type="EMBL" id="POF62907.1"/>
    </source>
</evidence>
<dbReference type="SUPFAM" id="SSF117987">
    <property type="entry name" value="CRISPR-associated protein"/>
    <property type="match status" value="1"/>
</dbReference>
<sequence length="230" mass="25505">MSTAFLSRVTLRRDASVRAIAGLLVPQGEGHQYAAAHQLLWVLFADTPERRRDFLWRQTEAAHYMLLSARAPVDTHGLFEVETRPFAPVLSPGERLHFLLRANATVDRMTPGRPRSQRHDVVMDALRRVPPGKERAAARAQVVPRAMAAWLARQGARSGFCPDAGELLVRGCDVLRIPRQQGQGKASFGVVDVEGELDVRDPALFVPALLRGFGRARAFGCGLMLIRRAR</sequence>
<protein>
    <submittedName>
        <fullName evidence="1">CRISPR associated protein</fullName>
    </submittedName>
</protein>
<gene>
    <name evidence="1" type="ORF">KMAL_14070</name>
</gene>
<dbReference type="OrthoDB" id="9795689at2"/>
<organism evidence="1 2">
    <name type="scientific">Novacetimonas maltaceti</name>
    <dbReference type="NCBI Taxonomy" id="1203393"/>
    <lineage>
        <taxon>Bacteria</taxon>
        <taxon>Pseudomonadati</taxon>
        <taxon>Pseudomonadota</taxon>
        <taxon>Alphaproteobacteria</taxon>
        <taxon>Acetobacterales</taxon>
        <taxon>Acetobacteraceae</taxon>
        <taxon>Novacetimonas</taxon>
    </lineage>
</organism>
<dbReference type="SMART" id="SM01101">
    <property type="entry name" value="CRISPR_assoc"/>
    <property type="match status" value="1"/>
</dbReference>
<dbReference type="CDD" id="cd09727">
    <property type="entry name" value="Cas6_I-E"/>
    <property type="match status" value="1"/>
</dbReference>
<comment type="caution">
    <text evidence="1">The sequence shown here is derived from an EMBL/GenBank/DDBJ whole genome shotgun (WGS) entry which is preliminary data.</text>
</comment>
<dbReference type="RefSeq" id="WP_110095039.1">
    <property type="nucleotide sequence ID" value="NZ_NKUE01000002.1"/>
</dbReference>
<name>A0A2S3W253_9PROT</name>
<evidence type="ECO:0000313" key="2">
    <source>
        <dbReference type="Proteomes" id="UP000237344"/>
    </source>
</evidence>
<dbReference type="Proteomes" id="UP000237344">
    <property type="component" value="Unassembled WGS sequence"/>
</dbReference>
<dbReference type="Gene3D" id="3.30.70.1200">
    <property type="entry name" value="Crispr-associated protein, domain 1"/>
    <property type="match status" value="1"/>
</dbReference>
<keyword evidence="2" id="KW-1185">Reference proteome</keyword>
<dbReference type="Gene3D" id="3.30.70.1210">
    <property type="entry name" value="Crispr-associated protein, domain 2"/>
    <property type="match status" value="1"/>
</dbReference>
<dbReference type="AlphaFoldDB" id="A0A2S3W253"/>
<proteinExistence type="predicted"/>
<reference evidence="1 2" key="1">
    <citation type="submission" date="2018-01" db="EMBL/GenBank/DDBJ databases">
        <title>Draft Genome Sequence of Komagataeibacter maltaceti LMG 1529, a Vinegar Producing Acetic Acid Bacterium Isolated from Malt Vinegar Brewery Acetifiers.</title>
        <authorList>
            <person name="Zhang Q."/>
            <person name="Hollensteiner J."/>
            <person name="Poehlein A."/>
            <person name="Daniel R."/>
        </authorList>
    </citation>
    <scope>NUCLEOTIDE SEQUENCE [LARGE SCALE GENOMIC DNA]</scope>
    <source>
        <strain evidence="1 2">LMG 1529</strain>
    </source>
</reference>
<accession>A0A2S3W253</accession>
<dbReference type="EMBL" id="POTC01000014">
    <property type="protein sequence ID" value="POF62907.1"/>
    <property type="molecule type" value="Genomic_DNA"/>
</dbReference>
<dbReference type="Pfam" id="PF08798">
    <property type="entry name" value="CRISPR_assoc"/>
    <property type="match status" value="1"/>
</dbReference>
<dbReference type="InterPro" id="IPR010179">
    <property type="entry name" value="CRISPR-assoc_prot_Cse3"/>
</dbReference>
<dbReference type="NCBIfam" id="TIGR01907">
    <property type="entry name" value="casE_Cse3"/>
    <property type="match status" value="1"/>
</dbReference>